<dbReference type="InterPro" id="IPR011992">
    <property type="entry name" value="EF-hand-dom_pair"/>
</dbReference>
<organism evidence="4 5">
    <name type="scientific">Cuscuta epithymum</name>
    <dbReference type="NCBI Taxonomy" id="186058"/>
    <lineage>
        <taxon>Eukaryota</taxon>
        <taxon>Viridiplantae</taxon>
        <taxon>Streptophyta</taxon>
        <taxon>Embryophyta</taxon>
        <taxon>Tracheophyta</taxon>
        <taxon>Spermatophyta</taxon>
        <taxon>Magnoliopsida</taxon>
        <taxon>eudicotyledons</taxon>
        <taxon>Gunneridae</taxon>
        <taxon>Pentapetalae</taxon>
        <taxon>asterids</taxon>
        <taxon>lamiids</taxon>
        <taxon>Solanales</taxon>
        <taxon>Convolvulaceae</taxon>
        <taxon>Cuscuteae</taxon>
        <taxon>Cuscuta</taxon>
        <taxon>Cuscuta subgen. Cuscuta</taxon>
    </lineage>
</organism>
<dbReference type="InterPro" id="IPR018247">
    <property type="entry name" value="EF_Hand_1_Ca_BS"/>
</dbReference>
<keyword evidence="1" id="KW-0677">Repeat</keyword>
<feature type="domain" description="EF-hand" evidence="3">
    <location>
        <begin position="304"/>
        <end position="336"/>
    </location>
</feature>
<evidence type="ECO:0000313" key="5">
    <source>
        <dbReference type="Proteomes" id="UP001152523"/>
    </source>
</evidence>
<evidence type="ECO:0000256" key="1">
    <source>
        <dbReference type="ARBA" id="ARBA00022737"/>
    </source>
</evidence>
<feature type="domain" description="EF-hand" evidence="3">
    <location>
        <begin position="268"/>
        <end position="303"/>
    </location>
</feature>
<sequence>MEDKIAGLEKRMEEQIRKNDMKFSEIQLKLDTLLMVQPKRSVEEETQSIPAYHTHSRAETSNYHTNLQDPSLFCKMKWVPQSELCVTMEEKVQCTKEKDKELLPLVDNSKLDWETISAKLDTSFRELPNLSLAPQRNCAWKRQAFSPNHLDLPSKKRCTALQALASSVRSRLQQFAGMNRFKKMALRVIAEHLSAEEVEFIHIAFTLLDTDRDVRITHSELSAGLRKVGSLLDEPEILMLMEVADIDGKGYLDYGEFVAVAIHLQKMEIDEHFQRAFCHFDKNGSSYIELDDLRERLAAKSGEPDAQIINLIMSEVDTDKDGRINFKEFVAMMKTY</sequence>
<keyword evidence="2" id="KW-0106">Calcium</keyword>
<dbReference type="PROSITE" id="PS00018">
    <property type="entry name" value="EF_HAND_1"/>
    <property type="match status" value="1"/>
</dbReference>
<keyword evidence="5" id="KW-1185">Reference proteome</keyword>
<evidence type="ECO:0000259" key="3">
    <source>
        <dbReference type="PROSITE" id="PS50222"/>
    </source>
</evidence>
<dbReference type="InterPro" id="IPR002048">
    <property type="entry name" value="EF_hand_dom"/>
</dbReference>
<dbReference type="PANTHER" id="PTHR23050">
    <property type="entry name" value="CALCIUM BINDING PROTEIN"/>
    <property type="match status" value="1"/>
</dbReference>
<dbReference type="Proteomes" id="UP001152523">
    <property type="component" value="Unassembled WGS sequence"/>
</dbReference>
<reference evidence="4" key="1">
    <citation type="submission" date="2022-07" db="EMBL/GenBank/DDBJ databases">
        <authorList>
            <person name="Macas J."/>
            <person name="Novak P."/>
            <person name="Neumann P."/>
        </authorList>
    </citation>
    <scope>NUCLEOTIDE SEQUENCE</scope>
</reference>
<accession>A0AAV0D297</accession>
<dbReference type="Pfam" id="PF13499">
    <property type="entry name" value="EF-hand_7"/>
    <property type="match status" value="2"/>
</dbReference>
<proteinExistence type="predicted"/>
<name>A0AAV0D297_9ASTE</name>
<protein>
    <recommendedName>
        <fullName evidence="3">EF-hand domain-containing protein</fullName>
    </recommendedName>
</protein>
<dbReference type="EMBL" id="CAMAPF010000068">
    <property type="protein sequence ID" value="CAH9091203.1"/>
    <property type="molecule type" value="Genomic_DNA"/>
</dbReference>
<dbReference type="SMART" id="SM00054">
    <property type="entry name" value="EFh"/>
    <property type="match status" value="4"/>
</dbReference>
<dbReference type="SUPFAM" id="SSF47473">
    <property type="entry name" value="EF-hand"/>
    <property type="match status" value="1"/>
</dbReference>
<dbReference type="PROSITE" id="PS50222">
    <property type="entry name" value="EF_HAND_2"/>
    <property type="match status" value="4"/>
</dbReference>
<dbReference type="FunFam" id="1.10.238.10:FF:000050">
    <property type="entry name" value="Calcium-dependent protein kinase 7"/>
    <property type="match status" value="1"/>
</dbReference>
<feature type="domain" description="EF-hand" evidence="3">
    <location>
        <begin position="196"/>
        <end position="231"/>
    </location>
</feature>
<dbReference type="CDD" id="cd00051">
    <property type="entry name" value="EFh"/>
    <property type="match status" value="1"/>
</dbReference>
<feature type="domain" description="EF-hand" evidence="3">
    <location>
        <begin position="232"/>
        <end position="267"/>
    </location>
</feature>
<dbReference type="InterPro" id="IPR050145">
    <property type="entry name" value="Centrin_CML-like"/>
</dbReference>
<dbReference type="Gene3D" id="1.10.238.10">
    <property type="entry name" value="EF-hand"/>
    <property type="match status" value="1"/>
</dbReference>
<dbReference type="GO" id="GO:0005509">
    <property type="term" value="F:calcium ion binding"/>
    <property type="evidence" value="ECO:0007669"/>
    <property type="project" value="InterPro"/>
</dbReference>
<comment type="caution">
    <text evidence="4">The sequence shown here is derived from an EMBL/GenBank/DDBJ whole genome shotgun (WGS) entry which is preliminary data.</text>
</comment>
<gene>
    <name evidence="4" type="ORF">CEPIT_LOCUS11624</name>
</gene>
<dbReference type="AlphaFoldDB" id="A0AAV0D297"/>
<evidence type="ECO:0000256" key="2">
    <source>
        <dbReference type="ARBA" id="ARBA00022837"/>
    </source>
</evidence>
<evidence type="ECO:0000313" key="4">
    <source>
        <dbReference type="EMBL" id="CAH9091203.1"/>
    </source>
</evidence>